<sequence>MDFDHENVRSVINEDRLSSLPDELIHHILSCIDSKFAVQTCLLSSRWKLLWTSMPCLNFDSYLFVSLPKFSKFVTHVLSCRNHQIEVTFVKLNFHGAASQFFVRKIANYMFSHNVQELTVVTFPKRHYEFPPCLFSSQSLKRFTLSSYFLAPCLTPKTPWDFPALTSLHLNEITLCDDKSYKSVDLFSKCVNLKNLTLQRFLVKDVEVFDIITPQLSNLTLIKGRNLEVVNLVAPQLENLTVIDCSIKNAIAPPGLSTLSYIGYPRSQLSKEGFHSLNKVTISLHIYFSNMPFKEEDARKTIKLLQEVHSARFLTLNVDIVEPPLLMLEPQFQVQGHDGFAEICGSKNCISSFPDLVSHHPSPFSDLICVNIDSSMRNDAYKVKISNEARNFLLENSPNATFVMELPEAPPTRAMKQKEARAKKKAKLVTEIESCMTELRASIELGKMHIETKERIKAASENLMAELRVVLAKQKMMQIEPERTPIEQVKESSESHNAEMQMQVDQRKVQTESSRPQFEVWKGLVESHKEEIQMLVEQGEVPIDSHKTKMQLEGQEAHIESKQVQVVGLMEQIVACLREMLTLINQESENFASILSKKSRIRLLLENLPKRQRAEIEACYYRLLEESKPVCVGLVSEKASLDTIKDDYEKFRSYSFSTFVELQAQCDRLISDMVSSSTTMQNSSTAYSLEWRPTRISYSAESKSTGIMNFSGLKIMPERRCLSSSGFIPLLMKGTKLSLLEMDLIGFVVEYYLTLPLLRIYRFVWLLNLSRLYLCV</sequence>
<dbReference type="EMBL" id="CM042051">
    <property type="protein sequence ID" value="KAI3728226.1"/>
    <property type="molecule type" value="Genomic_DNA"/>
</dbReference>
<reference evidence="1 2" key="2">
    <citation type="journal article" date="2022" name="Mol. Ecol. Resour.">
        <title>The genomes of chicory, endive, great burdock and yacon provide insights into Asteraceae paleo-polyploidization history and plant inulin production.</title>
        <authorList>
            <person name="Fan W."/>
            <person name="Wang S."/>
            <person name="Wang H."/>
            <person name="Wang A."/>
            <person name="Jiang F."/>
            <person name="Liu H."/>
            <person name="Zhao H."/>
            <person name="Xu D."/>
            <person name="Zhang Y."/>
        </authorList>
    </citation>
    <scope>NUCLEOTIDE SEQUENCE [LARGE SCALE GENOMIC DNA]</scope>
    <source>
        <strain evidence="2">cv. Niubang</strain>
    </source>
</reference>
<comment type="caution">
    <text evidence="1">The sequence shown here is derived from an EMBL/GenBank/DDBJ whole genome shotgun (WGS) entry which is preliminary data.</text>
</comment>
<organism evidence="1 2">
    <name type="scientific">Arctium lappa</name>
    <name type="common">Greater burdock</name>
    <name type="synonym">Lappa major</name>
    <dbReference type="NCBI Taxonomy" id="4217"/>
    <lineage>
        <taxon>Eukaryota</taxon>
        <taxon>Viridiplantae</taxon>
        <taxon>Streptophyta</taxon>
        <taxon>Embryophyta</taxon>
        <taxon>Tracheophyta</taxon>
        <taxon>Spermatophyta</taxon>
        <taxon>Magnoliopsida</taxon>
        <taxon>eudicotyledons</taxon>
        <taxon>Gunneridae</taxon>
        <taxon>Pentapetalae</taxon>
        <taxon>asterids</taxon>
        <taxon>campanulids</taxon>
        <taxon>Asterales</taxon>
        <taxon>Asteraceae</taxon>
        <taxon>Carduoideae</taxon>
        <taxon>Cardueae</taxon>
        <taxon>Arctiinae</taxon>
        <taxon>Arctium</taxon>
    </lineage>
</organism>
<protein>
    <submittedName>
        <fullName evidence="1">Uncharacterized protein</fullName>
    </submittedName>
</protein>
<reference evidence="2" key="1">
    <citation type="journal article" date="2022" name="Mol. Ecol. Resour.">
        <title>The genomes of chicory, endive, great burdock and yacon provide insights into Asteraceae palaeo-polyploidization history and plant inulin production.</title>
        <authorList>
            <person name="Fan W."/>
            <person name="Wang S."/>
            <person name="Wang H."/>
            <person name="Wang A."/>
            <person name="Jiang F."/>
            <person name="Liu H."/>
            <person name="Zhao H."/>
            <person name="Xu D."/>
            <person name="Zhang Y."/>
        </authorList>
    </citation>
    <scope>NUCLEOTIDE SEQUENCE [LARGE SCALE GENOMIC DNA]</scope>
    <source>
        <strain evidence="2">cv. Niubang</strain>
    </source>
</reference>
<gene>
    <name evidence="1" type="ORF">L6452_16858</name>
</gene>
<name>A0ACB9C1N1_ARCLA</name>
<keyword evidence="2" id="KW-1185">Reference proteome</keyword>
<accession>A0ACB9C1N1</accession>
<proteinExistence type="predicted"/>
<evidence type="ECO:0000313" key="1">
    <source>
        <dbReference type="EMBL" id="KAI3728226.1"/>
    </source>
</evidence>
<dbReference type="Proteomes" id="UP001055879">
    <property type="component" value="Linkage Group LG05"/>
</dbReference>
<evidence type="ECO:0000313" key="2">
    <source>
        <dbReference type="Proteomes" id="UP001055879"/>
    </source>
</evidence>